<evidence type="ECO:0000259" key="2">
    <source>
        <dbReference type="PROSITE" id="PS50076"/>
    </source>
</evidence>
<sequence length="68" mass="7745">MPTAYATLGVSEGATKDEVRRAYRIQISRHHPDKLMHKRPSAEELARAAARADRVRKAYDAIKRGRGW</sequence>
<dbReference type="PRINTS" id="PR00625">
    <property type="entry name" value="JDOMAIN"/>
</dbReference>
<name>A0ABS1CQ75_9GAMM</name>
<gene>
    <name evidence="3" type="ORF">CKO31_25995</name>
</gene>
<protein>
    <recommendedName>
        <fullName evidence="2">J domain-containing protein</fullName>
    </recommendedName>
</protein>
<dbReference type="Gene3D" id="1.10.287.110">
    <property type="entry name" value="DnaJ domain"/>
    <property type="match status" value="1"/>
</dbReference>
<proteinExistence type="predicted"/>
<reference evidence="3 4" key="1">
    <citation type="journal article" date="2020" name="Microorganisms">
        <title>Osmotic Adaptation and Compatible Solute Biosynthesis of Phototrophic Bacteria as Revealed from Genome Analyses.</title>
        <authorList>
            <person name="Imhoff J.F."/>
            <person name="Rahn T."/>
            <person name="Kunzel S."/>
            <person name="Keller A."/>
            <person name="Neulinger S.C."/>
        </authorList>
    </citation>
    <scope>NUCLEOTIDE SEQUENCE [LARGE SCALE GENOMIC DNA]</scope>
    <source>
        <strain evidence="3 4">DSM 6210</strain>
    </source>
</reference>
<dbReference type="PROSITE" id="PS50076">
    <property type="entry name" value="DNAJ_2"/>
    <property type="match status" value="1"/>
</dbReference>
<dbReference type="CDD" id="cd06257">
    <property type="entry name" value="DnaJ"/>
    <property type="match status" value="1"/>
</dbReference>
<evidence type="ECO:0000256" key="1">
    <source>
        <dbReference type="ARBA" id="ARBA00023186"/>
    </source>
</evidence>
<dbReference type="SUPFAM" id="SSF46565">
    <property type="entry name" value="Chaperone J-domain"/>
    <property type="match status" value="1"/>
</dbReference>
<dbReference type="InterPro" id="IPR001623">
    <property type="entry name" value="DnaJ_domain"/>
</dbReference>
<comment type="caution">
    <text evidence="3">The sequence shown here is derived from an EMBL/GenBank/DDBJ whole genome shotgun (WGS) entry which is preliminary data.</text>
</comment>
<dbReference type="EMBL" id="NRRV01000288">
    <property type="protein sequence ID" value="MBK1634102.1"/>
    <property type="molecule type" value="Genomic_DNA"/>
</dbReference>
<accession>A0ABS1CQ75</accession>
<feature type="domain" description="J" evidence="2">
    <location>
        <begin position="3"/>
        <end position="63"/>
    </location>
</feature>
<dbReference type="Pfam" id="PF00226">
    <property type="entry name" value="DnaJ"/>
    <property type="match status" value="1"/>
</dbReference>
<keyword evidence="1" id="KW-0143">Chaperone</keyword>
<organism evidence="3 4">
    <name type="scientific">Thiohalocapsa halophila</name>
    <dbReference type="NCBI Taxonomy" id="69359"/>
    <lineage>
        <taxon>Bacteria</taxon>
        <taxon>Pseudomonadati</taxon>
        <taxon>Pseudomonadota</taxon>
        <taxon>Gammaproteobacteria</taxon>
        <taxon>Chromatiales</taxon>
        <taxon>Chromatiaceae</taxon>
        <taxon>Thiohalocapsa</taxon>
    </lineage>
</organism>
<evidence type="ECO:0000313" key="4">
    <source>
        <dbReference type="Proteomes" id="UP000748752"/>
    </source>
</evidence>
<dbReference type="InterPro" id="IPR036869">
    <property type="entry name" value="J_dom_sf"/>
</dbReference>
<evidence type="ECO:0000313" key="3">
    <source>
        <dbReference type="EMBL" id="MBK1634102.1"/>
    </source>
</evidence>
<keyword evidence="4" id="KW-1185">Reference proteome</keyword>
<dbReference type="Proteomes" id="UP000748752">
    <property type="component" value="Unassembled WGS sequence"/>
</dbReference>
<dbReference type="SMART" id="SM00271">
    <property type="entry name" value="DnaJ"/>
    <property type="match status" value="1"/>
</dbReference>